<dbReference type="eggNOG" id="KOG4145">
    <property type="taxonomic scope" value="Eukaryota"/>
</dbReference>
<gene>
    <name evidence="9" type="ORF">TSTA_031230</name>
</gene>
<evidence type="ECO:0000256" key="1">
    <source>
        <dbReference type="ARBA" id="ARBA00001314"/>
    </source>
</evidence>
<feature type="domain" description="Allantoicase" evidence="8">
    <location>
        <begin position="250"/>
        <end position="400"/>
    </location>
</feature>
<evidence type="ECO:0000313" key="9">
    <source>
        <dbReference type="EMBL" id="EED19861.1"/>
    </source>
</evidence>
<dbReference type="AlphaFoldDB" id="B8M7Y2"/>
<dbReference type="PANTHER" id="PTHR12045">
    <property type="entry name" value="ALLANTOICASE"/>
    <property type="match status" value="1"/>
</dbReference>
<evidence type="ECO:0000256" key="7">
    <source>
        <dbReference type="ARBA" id="ARBA00060607"/>
    </source>
</evidence>
<reference evidence="10" key="1">
    <citation type="journal article" date="2015" name="Genome Announc.">
        <title>Genome sequence of the AIDS-associated pathogen Penicillium marneffei (ATCC18224) and its near taxonomic relative Talaromyces stipitatus (ATCC10500).</title>
        <authorList>
            <person name="Nierman W.C."/>
            <person name="Fedorova-Abrams N.D."/>
            <person name="Andrianopoulos A."/>
        </authorList>
    </citation>
    <scope>NUCLEOTIDE SEQUENCE [LARGE SCALE GENOMIC DNA]</scope>
    <source>
        <strain evidence="10">ATCC 10500 / CBS 375.48 / QM 6759 / NRRL 1006</strain>
    </source>
</reference>
<evidence type="ECO:0000256" key="3">
    <source>
        <dbReference type="ARBA" id="ARBA00012170"/>
    </source>
</evidence>
<dbReference type="GO" id="GO:0006144">
    <property type="term" value="P:purine nucleobase metabolic process"/>
    <property type="evidence" value="ECO:0007669"/>
    <property type="project" value="UniProtKB-KW"/>
</dbReference>
<dbReference type="GO" id="GO:0004037">
    <property type="term" value="F:allantoicase activity"/>
    <property type="evidence" value="ECO:0007669"/>
    <property type="project" value="UniProtKB-EC"/>
</dbReference>
<dbReference type="InParanoid" id="B8M7Y2"/>
<name>B8M7Y2_TALSN</name>
<dbReference type="GO" id="GO:0000256">
    <property type="term" value="P:allantoin catabolic process"/>
    <property type="evidence" value="ECO:0007669"/>
    <property type="project" value="EnsemblFungi"/>
</dbReference>
<dbReference type="OrthoDB" id="10266039at2759"/>
<evidence type="ECO:0000256" key="5">
    <source>
        <dbReference type="ARBA" id="ARBA00022801"/>
    </source>
</evidence>
<comment type="pathway">
    <text evidence="7">Nitrogen metabolism; (S)-allantoin degradation; (S)-ureidoglycolate from allantoate (aminidohydrolase route): step 1/1.</text>
</comment>
<comment type="catalytic activity">
    <reaction evidence="1">
        <text>allantoate + H2O = (S)-ureidoglycolate + urea</text>
        <dbReference type="Rhea" id="RHEA:11016"/>
        <dbReference type="ChEBI" id="CHEBI:15377"/>
        <dbReference type="ChEBI" id="CHEBI:16199"/>
        <dbReference type="ChEBI" id="CHEBI:17536"/>
        <dbReference type="ChEBI" id="CHEBI:57296"/>
        <dbReference type="EC" id="3.5.3.4"/>
    </reaction>
</comment>
<dbReference type="InterPro" id="IPR005164">
    <property type="entry name" value="Allantoicase"/>
</dbReference>
<evidence type="ECO:0000256" key="6">
    <source>
        <dbReference type="ARBA" id="ARBA00056910"/>
    </source>
</evidence>
<dbReference type="FunFam" id="2.60.120.260:FF:000078">
    <property type="entry name" value="DAL2p Allantoicase"/>
    <property type="match status" value="1"/>
</dbReference>
<sequence length="401" mass="43849">MVVHRRHIPNHSIDLSGLLKMEAPTVPVDKAAELSGITTSGKVTVTRVPNDSIDKTFARTTNLASSALNARILSKSNDYFAAAENLLTPTPPIHKPGVFVHTGAWYDGWETRRHNPEPYDWVVIKLGVSSGAIEGVEVDTAYFVGNYGEKAELQGTYAPAGSADSDEQIASPDYKGWKTILPVVECGPSQRRAWRIDSYDAKNPTPYTHVRLLMYPDGGFARLRLYGHAIPPPVAAASSTEEELSSALVGGLALSASDQHYTPASNTILPGRGKDMGDGWETARSRTPGHVDWAIFRLGLPGTVHKIVVDTKDFRGNFPREVRVHGLVKDDATKDEDVTNEHPGWIELLNGDKKTQADTEHVFEGAELAVGKGDERVFSHVKLTLVPDGGVKRFRVFGQRR</sequence>
<dbReference type="HAMAP" id="MF_00813">
    <property type="entry name" value="Allantoicase"/>
    <property type="match status" value="1"/>
</dbReference>
<dbReference type="RefSeq" id="XP_002480295.1">
    <property type="nucleotide sequence ID" value="XM_002480250.1"/>
</dbReference>
<dbReference type="EC" id="3.5.3.4" evidence="3"/>
<organism evidence="9 10">
    <name type="scientific">Talaromyces stipitatus (strain ATCC 10500 / CBS 375.48 / QM 6759 / NRRL 1006)</name>
    <name type="common">Penicillium stipitatum</name>
    <dbReference type="NCBI Taxonomy" id="441959"/>
    <lineage>
        <taxon>Eukaryota</taxon>
        <taxon>Fungi</taxon>
        <taxon>Dikarya</taxon>
        <taxon>Ascomycota</taxon>
        <taxon>Pezizomycotina</taxon>
        <taxon>Eurotiomycetes</taxon>
        <taxon>Eurotiomycetidae</taxon>
        <taxon>Eurotiales</taxon>
        <taxon>Trichocomaceae</taxon>
        <taxon>Talaromyces</taxon>
        <taxon>Talaromyces sect. Talaromyces</taxon>
    </lineage>
</organism>
<dbReference type="VEuPathDB" id="FungiDB:TSTA_031230"/>
<dbReference type="FunFam" id="2.60.120.260:FF:000059">
    <property type="entry name" value="Probable allantoicase"/>
    <property type="match status" value="1"/>
</dbReference>
<dbReference type="PIRSF" id="PIRSF016516">
    <property type="entry name" value="Allantoicase"/>
    <property type="match status" value="1"/>
</dbReference>
<evidence type="ECO:0000256" key="2">
    <source>
        <dbReference type="ARBA" id="ARBA00009242"/>
    </source>
</evidence>
<evidence type="ECO:0000259" key="8">
    <source>
        <dbReference type="Pfam" id="PF03561"/>
    </source>
</evidence>
<dbReference type="PANTHER" id="PTHR12045:SF3">
    <property type="entry name" value="INACTIVE ALLANTOICASE-RELATED"/>
    <property type="match status" value="1"/>
</dbReference>
<dbReference type="NCBIfam" id="TIGR02961">
    <property type="entry name" value="allantoicase"/>
    <property type="match status" value="1"/>
</dbReference>
<dbReference type="InterPro" id="IPR015908">
    <property type="entry name" value="Allantoicase_dom"/>
</dbReference>
<protein>
    <recommendedName>
        <fullName evidence="3">allantoicase</fullName>
        <ecNumber evidence="3">3.5.3.4</ecNumber>
    </recommendedName>
</protein>
<evidence type="ECO:0000313" key="10">
    <source>
        <dbReference type="Proteomes" id="UP000001745"/>
    </source>
</evidence>
<accession>B8M7Y2</accession>
<dbReference type="STRING" id="441959.B8M7Y2"/>
<comment type="function">
    <text evidence="6">Utilization of purines as secondary nitrogen sources, when primary sources are limiting.</text>
</comment>
<dbReference type="SUPFAM" id="SSF49785">
    <property type="entry name" value="Galactose-binding domain-like"/>
    <property type="match status" value="2"/>
</dbReference>
<dbReference type="Pfam" id="PF03561">
    <property type="entry name" value="Allantoicase"/>
    <property type="match status" value="2"/>
</dbReference>
<dbReference type="FunCoup" id="B8M7Y2">
    <property type="interactions" value="63"/>
</dbReference>
<dbReference type="GeneID" id="8107734"/>
<keyword evidence="5 9" id="KW-0378">Hydrolase</keyword>
<feature type="domain" description="Allantoicase" evidence="8">
    <location>
        <begin position="70"/>
        <end position="229"/>
    </location>
</feature>
<evidence type="ECO:0000256" key="4">
    <source>
        <dbReference type="ARBA" id="ARBA00022631"/>
    </source>
</evidence>
<dbReference type="PhylomeDB" id="B8M7Y2"/>
<dbReference type="EMBL" id="EQ962654">
    <property type="protein sequence ID" value="EED19861.1"/>
    <property type="molecule type" value="Genomic_DNA"/>
</dbReference>
<keyword evidence="4" id="KW-0659">Purine metabolism</keyword>
<proteinExistence type="inferred from homology"/>
<dbReference type="OMA" id="MDDGWET"/>
<comment type="similarity">
    <text evidence="2">Belongs to the allantoicase family.</text>
</comment>
<keyword evidence="10" id="KW-1185">Reference proteome</keyword>
<dbReference type="Proteomes" id="UP000001745">
    <property type="component" value="Unassembled WGS sequence"/>
</dbReference>
<dbReference type="HOGENOM" id="CLU_038797_0_0_1"/>
<dbReference type="Gene3D" id="2.60.120.260">
    <property type="entry name" value="Galactose-binding domain-like"/>
    <property type="match status" value="2"/>
</dbReference>
<dbReference type="InterPro" id="IPR008979">
    <property type="entry name" value="Galactose-bd-like_sf"/>
</dbReference>